<keyword evidence="3" id="KW-0804">Transcription</keyword>
<dbReference type="PRINTS" id="PR00032">
    <property type="entry name" value="HTHARAC"/>
</dbReference>
<dbReference type="SMART" id="SM00448">
    <property type="entry name" value="REC"/>
    <property type="match status" value="1"/>
</dbReference>
<dbReference type="InterPro" id="IPR009057">
    <property type="entry name" value="Homeodomain-like_sf"/>
</dbReference>
<dbReference type="PROSITE" id="PS50110">
    <property type="entry name" value="RESPONSE_REGULATORY"/>
    <property type="match status" value="1"/>
</dbReference>
<evidence type="ECO:0000256" key="2">
    <source>
        <dbReference type="ARBA" id="ARBA00023125"/>
    </source>
</evidence>
<keyword evidence="4" id="KW-0597">Phosphoprotein</keyword>
<dbReference type="CDD" id="cd17536">
    <property type="entry name" value="REC_YesN-like"/>
    <property type="match status" value="1"/>
</dbReference>
<evidence type="ECO:0000256" key="3">
    <source>
        <dbReference type="ARBA" id="ARBA00023163"/>
    </source>
</evidence>
<dbReference type="InterPro" id="IPR018060">
    <property type="entry name" value="HTH_AraC"/>
</dbReference>
<keyword evidence="9" id="KW-1185">Reference proteome</keyword>
<dbReference type="RefSeq" id="WP_257821687.1">
    <property type="nucleotide sequence ID" value="NZ_JABXYM010000001.1"/>
</dbReference>
<reference evidence="8" key="1">
    <citation type="submission" date="2020-06" db="EMBL/GenBank/DDBJ databases">
        <title>Insight into the genomes of haloalkaliphilic bacilli from Kenyan soda lakes.</title>
        <authorList>
            <person name="Mwirichia R."/>
            <person name="Villamizar G.C."/>
            <person name="Poehlein A."/>
            <person name="Mugweru J."/>
            <person name="Kipnyargis A."/>
            <person name="Kiplimo D."/>
            <person name="Orwa P."/>
            <person name="Daniel R."/>
        </authorList>
    </citation>
    <scope>NUCLEOTIDE SEQUENCE</scope>
    <source>
        <strain evidence="8">B1096_S55</strain>
    </source>
</reference>
<dbReference type="PANTHER" id="PTHR43280">
    <property type="entry name" value="ARAC-FAMILY TRANSCRIPTIONAL REGULATOR"/>
    <property type="match status" value="1"/>
</dbReference>
<feature type="modified residue" description="4-aspartylphosphate" evidence="4">
    <location>
        <position position="55"/>
    </location>
</feature>
<evidence type="ECO:0000259" key="6">
    <source>
        <dbReference type="PROSITE" id="PS01124"/>
    </source>
</evidence>
<evidence type="ECO:0000313" key="9">
    <source>
        <dbReference type="Proteomes" id="UP001057753"/>
    </source>
</evidence>
<keyword evidence="2" id="KW-0238">DNA-binding</keyword>
<comment type="caution">
    <text evidence="8">The sequence shown here is derived from an EMBL/GenBank/DDBJ whole genome shotgun (WGS) entry which is preliminary data.</text>
</comment>
<dbReference type="PROSITE" id="PS01124">
    <property type="entry name" value="HTH_ARAC_FAMILY_2"/>
    <property type="match status" value="1"/>
</dbReference>
<feature type="coiled-coil region" evidence="5">
    <location>
        <begin position="113"/>
        <end position="143"/>
    </location>
</feature>
<dbReference type="Pfam" id="PF00072">
    <property type="entry name" value="Response_reg"/>
    <property type="match status" value="1"/>
</dbReference>
<gene>
    <name evidence="8" type="ORF">HXA33_12080</name>
</gene>
<dbReference type="Pfam" id="PF12833">
    <property type="entry name" value="HTH_18"/>
    <property type="match status" value="1"/>
</dbReference>
<sequence>MLRIMLVDDEPIEREGLQLILRKNRSNFTVVAEAENGIEAVEMAIIHKPDLIFMDIKMPEVDGLEAIKQIQSELPTAKFIMVSAFDTFDYARRAMTYGIKEYLLKPSKISEVLESFDRMVAEIETEKQNLAEKQEMNHRLERAGSFIEMEFIMSLLMDHVHEFDVEVWNDWIDIENKRGYIAVFSFQFNGVHSSRTEKSQWYCLLKETIQRQCGRCLVGPLTGFQVPVFFFDTANDMVNDEKRQQFVRRIIPSVQSKLIGCHVFAGVGTVVSEITQIGDSYKEAIYALELVHNHPTASYMVYNDKLKQKRAELLPFEIEKDLVEAIKAGDSQKGLHLFETYFNVIQQASDYQVRTIHKAMENFYIVLTRSLQELGFEEDIQISVGQLETSMQIKEAAKVQLIDLITRLREWRAHGIHFLLLQAKDYIDQHYDQVITLEEVANHIGISSYYLSRLFKDKFHVTFIEYLTSVRLQRAKGFLLDGSMSLKEIALNIGYKDPNYFSRVFKKETGLSPTGYRSKYQQ</sequence>
<keyword evidence="5" id="KW-0175">Coiled coil</keyword>
<dbReference type="GO" id="GO:0003700">
    <property type="term" value="F:DNA-binding transcription factor activity"/>
    <property type="evidence" value="ECO:0007669"/>
    <property type="project" value="InterPro"/>
</dbReference>
<dbReference type="InterPro" id="IPR041522">
    <property type="entry name" value="CdaR_GGDEF"/>
</dbReference>
<accession>A0A9Q4B2M8</accession>
<feature type="domain" description="HTH araC/xylS-type" evidence="6">
    <location>
        <begin position="421"/>
        <end position="519"/>
    </location>
</feature>
<dbReference type="GO" id="GO:0043565">
    <property type="term" value="F:sequence-specific DNA binding"/>
    <property type="evidence" value="ECO:0007669"/>
    <property type="project" value="InterPro"/>
</dbReference>
<dbReference type="GO" id="GO:0000160">
    <property type="term" value="P:phosphorelay signal transduction system"/>
    <property type="evidence" value="ECO:0007669"/>
    <property type="project" value="InterPro"/>
</dbReference>
<dbReference type="SUPFAM" id="SSF52172">
    <property type="entry name" value="CheY-like"/>
    <property type="match status" value="1"/>
</dbReference>
<dbReference type="InterPro" id="IPR018062">
    <property type="entry name" value="HTH_AraC-typ_CS"/>
</dbReference>
<dbReference type="Gene3D" id="1.10.10.60">
    <property type="entry name" value="Homeodomain-like"/>
    <property type="match status" value="2"/>
</dbReference>
<dbReference type="InterPro" id="IPR001789">
    <property type="entry name" value="Sig_transdc_resp-reg_receiver"/>
</dbReference>
<evidence type="ECO:0000256" key="4">
    <source>
        <dbReference type="PROSITE-ProRule" id="PRU00169"/>
    </source>
</evidence>
<evidence type="ECO:0000313" key="8">
    <source>
        <dbReference type="EMBL" id="MCR6097283.1"/>
    </source>
</evidence>
<protein>
    <submittedName>
        <fullName evidence="8">Response regulator</fullName>
    </submittedName>
</protein>
<keyword evidence="1" id="KW-0805">Transcription regulation</keyword>
<evidence type="ECO:0000256" key="5">
    <source>
        <dbReference type="SAM" id="Coils"/>
    </source>
</evidence>
<dbReference type="SMART" id="SM00342">
    <property type="entry name" value="HTH_ARAC"/>
    <property type="match status" value="1"/>
</dbReference>
<evidence type="ECO:0000256" key="1">
    <source>
        <dbReference type="ARBA" id="ARBA00023015"/>
    </source>
</evidence>
<dbReference type="Pfam" id="PF17853">
    <property type="entry name" value="GGDEF_2"/>
    <property type="match status" value="1"/>
</dbReference>
<dbReference type="PANTHER" id="PTHR43280:SF2">
    <property type="entry name" value="HTH-TYPE TRANSCRIPTIONAL REGULATOR EXSA"/>
    <property type="match status" value="1"/>
</dbReference>
<organism evidence="8 9">
    <name type="scientific">Salipaludibacillus agaradhaerens</name>
    <name type="common">Bacillus agaradhaerens</name>
    <dbReference type="NCBI Taxonomy" id="76935"/>
    <lineage>
        <taxon>Bacteria</taxon>
        <taxon>Bacillati</taxon>
        <taxon>Bacillota</taxon>
        <taxon>Bacilli</taxon>
        <taxon>Bacillales</taxon>
        <taxon>Bacillaceae</taxon>
    </lineage>
</organism>
<dbReference type="Proteomes" id="UP001057753">
    <property type="component" value="Unassembled WGS sequence"/>
</dbReference>
<proteinExistence type="predicted"/>
<dbReference type="SUPFAM" id="SSF46689">
    <property type="entry name" value="Homeodomain-like"/>
    <property type="match status" value="2"/>
</dbReference>
<name>A0A9Q4B2M8_SALAG</name>
<dbReference type="AlphaFoldDB" id="A0A9Q4B2M8"/>
<dbReference type="InterPro" id="IPR020449">
    <property type="entry name" value="Tscrpt_reg_AraC-type_HTH"/>
</dbReference>
<dbReference type="Gene3D" id="3.40.50.2300">
    <property type="match status" value="1"/>
</dbReference>
<feature type="domain" description="Response regulatory" evidence="7">
    <location>
        <begin position="3"/>
        <end position="120"/>
    </location>
</feature>
<dbReference type="EMBL" id="JABXYM010000001">
    <property type="protein sequence ID" value="MCR6097283.1"/>
    <property type="molecule type" value="Genomic_DNA"/>
</dbReference>
<dbReference type="InterPro" id="IPR011006">
    <property type="entry name" value="CheY-like_superfamily"/>
</dbReference>
<dbReference type="PROSITE" id="PS00041">
    <property type="entry name" value="HTH_ARAC_FAMILY_1"/>
    <property type="match status" value="1"/>
</dbReference>
<evidence type="ECO:0000259" key="7">
    <source>
        <dbReference type="PROSITE" id="PS50110"/>
    </source>
</evidence>